<sequence>MDNTGSLSNKVVCWIDWEEWKDVYRWIYSEDKNEQLRAINRVAAWKSRGRLPLAVEATSSFIEILYHSDSRTENERVLCLSMAINRLVNGVLESTQKGGAATMFSRAAQMNLPSHFVEIRHEAAHGTLPSIRLLKNAASTGLSWLDDFYWKTQAEQLDDYRSHLKRLLSRFAKEFRAQKFTNLTTQIHWMSPRVRTLTQDISAEITAGLLESVLVPMLIDDCFIIPAGTQLQKGDYQLPESIQNQWSPLLKSLHTKYVHFLTILLYLMVDRIASPKKSQPNQSRLMTAWVIYLLRNKDIFDFKKQLEASMELPHRYLFERCLRSRATDAPVLVEAIGPMLSTRDQKAMVKKKGNKLIDPLSQYEAKSSAAGRWRLIDMWTPCPIGVAPTDSSITQDNQKGLLDLPESLNNKDNITLVQCIQEKNIDKTLQQTHWINEFKELYPDLLNKNNIIQQQQQQQQSININNNSNNNNINTQIESNLSNNNNSIKTKRECNQVEDSEEKSSTQSVNKVKKQRMESVIDSSSTQEPVDKETPTNSTTKSKSNTTKKKKSVGSKVDLLQFWK</sequence>
<evidence type="ECO:0000313" key="2">
    <source>
        <dbReference type="EMBL" id="EFA79909.1"/>
    </source>
</evidence>
<dbReference type="GO" id="GO:0000460">
    <property type="term" value="P:maturation of 5.8S rRNA"/>
    <property type="evidence" value="ECO:0007669"/>
    <property type="project" value="TreeGrafter"/>
</dbReference>
<dbReference type="STRING" id="670386.D3BFJ5"/>
<dbReference type="Proteomes" id="UP000001396">
    <property type="component" value="Unassembled WGS sequence"/>
</dbReference>
<dbReference type="InParanoid" id="D3BFJ5"/>
<dbReference type="AlphaFoldDB" id="D3BFJ5"/>
<dbReference type="OMA" id="MFKKANE"/>
<proteinExistence type="predicted"/>
<dbReference type="Pfam" id="PF04031">
    <property type="entry name" value="Las1"/>
    <property type="match status" value="1"/>
</dbReference>
<protein>
    <submittedName>
        <fullName evidence="2">Las1-like protein</fullName>
    </submittedName>
</protein>
<dbReference type="InterPro" id="IPR007174">
    <property type="entry name" value="Las1"/>
</dbReference>
<dbReference type="GO" id="GO:0090730">
    <property type="term" value="C:Las1 complex"/>
    <property type="evidence" value="ECO:0007669"/>
    <property type="project" value="InterPro"/>
</dbReference>
<keyword evidence="3" id="KW-1185">Reference proteome</keyword>
<dbReference type="GO" id="GO:0004519">
    <property type="term" value="F:endonuclease activity"/>
    <property type="evidence" value="ECO:0007669"/>
    <property type="project" value="InterPro"/>
</dbReference>
<dbReference type="RefSeq" id="XP_020432030.1">
    <property type="nucleotide sequence ID" value="XM_020577582.1"/>
</dbReference>
<evidence type="ECO:0000313" key="3">
    <source>
        <dbReference type="Proteomes" id="UP000001396"/>
    </source>
</evidence>
<comment type="caution">
    <text evidence="2">The sequence shown here is derived from an EMBL/GenBank/DDBJ whole genome shotgun (WGS) entry which is preliminary data.</text>
</comment>
<organism evidence="2 3">
    <name type="scientific">Heterostelium pallidum (strain ATCC 26659 / Pp 5 / PN500)</name>
    <name type="common">Cellular slime mold</name>
    <name type="synonym">Polysphondylium pallidum</name>
    <dbReference type="NCBI Taxonomy" id="670386"/>
    <lineage>
        <taxon>Eukaryota</taxon>
        <taxon>Amoebozoa</taxon>
        <taxon>Evosea</taxon>
        <taxon>Eumycetozoa</taxon>
        <taxon>Dictyostelia</taxon>
        <taxon>Acytosteliales</taxon>
        <taxon>Acytosteliaceae</taxon>
        <taxon>Heterostelium</taxon>
    </lineage>
</organism>
<reference evidence="2 3" key="1">
    <citation type="journal article" date="2011" name="Genome Res.">
        <title>Phylogeny-wide analysis of social amoeba genomes highlights ancient origins for complex intercellular communication.</title>
        <authorList>
            <person name="Heidel A.J."/>
            <person name="Lawal H.M."/>
            <person name="Felder M."/>
            <person name="Schilde C."/>
            <person name="Helps N.R."/>
            <person name="Tunggal B."/>
            <person name="Rivero F."/>
            <person name="John U."/>
            <person name="Schleicher M."/>
            <person name="Eichinger L."/>
            <person name="Platzer M."/>
            <person name="Noegel A.A."/>
            <person name="Schaap P."/>
            <person name="Gloeckner G."/>
        </authorList>
    </citation>
    <scope>NUCLEOTIDE SEQUENCE [LARGE SCALE GENOMIC DNA]</scope>
    <source>
        <strain evidence="3">ATCC 26659 / Pp 5 / PN500</strain>
    </source>
</reference>
<dbReference type="GeneID" id="31362211"/>
<dbReference type="EMBL" id="ADBJ01000031">
    <property type="protein sequence ID" value="EFA79909.1"/>
    <property type="molecule type" value="Genomic_DNA"/>
</dbReference>
<dbReference type="PANTHER" id="PTHR15002:SF0">
    <property type="entry name" value="RIBOSOMAL BIOGENESIS PROTEIN LAS1L"/>
    <property type="match status" value="1"/>
</dbReference>
<accession>D3BFJ5</accession>
<gene>
    <name evidence="2" type="ORF">PPL_06729</name>
</gene>
<dbReference type="GO" id="GO:0000470">
    <property type="term" value="P:maturation of LSU-rRNA"/>
    <property type="evidence" value="ECO:0007669"/>
    <property type="project" value="TreeGrafter"/>
</dbReference>
<dbReference type="GO" id="GO:0030687">
    <property type="term" value="C:preribosome, large subunit precursor"/>
    <property type="evidence" value="ECO:0007669"/>
    <property type="project" value="TreeGrafter"/>
</dbReference>
<name>D3BFJ5_HETP5</name>
<evidence type="ECO:0000256" key="1">
    <source>
        <dbReference type="SAM" id="MobiDB-lite"/>
    </source>
</evidence>
<dbReference type="PANTHER" id="PTHR15002">
    <property type="entry name" value="RIBOSOMAL BIOGENESIS PROTEIN LAS1L"/>
    <property type="match status" value="1"/>
</dbReference>
<feature type="region of interest" description="Disordered" evidence="1">
    <location>
        <begin position="494"/>
        <end position="564"/>
    </location>
</feature>
<feature type="compositionally biased region" description="Low complexity" evidence="1">
    <location>
        <begin position="536"/>
        <end position="545"/>
    </location>
</feature>